<dbReference type="PROSITE" id="PS50144">
    <property type="entry name" value="MATH"/>
    <property type="match status" value="1"/>
</dbReference>
<dbReference type="InterPro" id="IPR011333">
    <property type="entry name" value="SKP1/BTB/POZ_sf"/>
</dbReference>
<name>A0A3B6N0F1_WHEAT</name>
<dbReference type="PANTHER" id="PTHR26379">
    <property type="entry name" value="BTB/POZ AND MATH DOMAIN-CONTAINING PROTEIN 1"/>
    <property type="match status" value="1"/>
</dbReference>
<dbReference type="InterPro" id="IPR000210">
    <property type="entry name" value="BTB/POZ_dom"/>
</dbReference>
<dbReference type="GO" id="GO:0016567">
    <property type="term" value="P:protein ubiquitination"/>
    <property type="evidence" value="ECO:0007669"/>
    <property type="project" value="InterPro"/>
</dbReference>
<dbReference type="CDD" id="cd00121">
    <property type="entry name" value="MATH"/>
    <property type="match status" value="1"/>
</dbReference>
<evidence type="ECO:0000259" key="3">
    <source>
        <dbReference type="PROSITE" id="PS50144"/>
    </source>
</evidence>
<dbReference type="Pfam" id="PF00651">
    <property type="entry name" value="BTB"/>
    <property type="match status" value="1"/>
</dbReference>
<reference evidence="4" key="2">
    <citation type="submission" date="2018-10" db="UniProtKB">
        <authorList>
            <consortium name="EnsemblPlants"/>
        </authorList>
    </citation>
    <scope>IDENTIFICATION</scope>
</reference>
<dbReference type="AlphaFoldDB" id="A0A3B6N0F1"/>
<dbReference type="InterPro" id="IPR002083">
    <property type="entry name" value="MATH/TRAF_dom"/>
</dbReference>
<dbReference type="Gramene" id="TraesCS5D02G461800.1">
    <property type="protein sequence ID" value="TraesCS5D02G461800.1"/>
    <property type="gene ID" value="TraesCS5D02G461800"/>
</dbReference>
<organism evidence="4">
    <name type="scientific">Triticum aestivum</name>
    <name type="common">Wheat</name>
    <dbReference type="NCBI Taxonomy" id="4565"/>
    <lineage>
        <taxon>Eukaryota</taxon>
        <taxon>Viridiplantae</taxon>
        <taxon>Streptophyta</taxon>
        <taxon>Embryophyta</taxon>
        <taxon>Tracheophyta</taxon>
        <taxon>Spermatophyta</taxon>
        <taxon>Magnoliopsida</taxon>
        <taxon>Liliopsida</taxon>
        <taxon>Poales</taxon>
        <taxon>Poaceae</taxon>
        <taxon>BOP clade</taxon>
        <taxon>Pooideae</taxon>
        <taxon>Triticodae</taxon>
        <taxon>Triticeae</taxon>
        <taxon>Triticinae</taxon>
        <taxon>Triticum</taxon>
    </lineage>
</organism>
<dbReference type="Gene3D" id="2.60.210.10">
    <property type="entry name" value="Apoptosis, Tumor Necrosis Factor Receptor Associated Protein 2, Chain A"/>
    <property type="match status" value="1"/>
</dbReference>
<dbReference type="STRING" id="4565.A0A3B6N0F1"/>
<dbReference type="Gramene" id="TraesCS5D03G1023200.1">
    <property type="protein sequence ID" value="TraesCS5D03G1023200.1.CDS"/>
    <property type="gene ID" value="TraesCS5D03G1023200"/>
</dbReference>
<evidence type="ECO:0000259" key="2">
    <source>
        <dbReference type="PROSITE" id="PS50097"/>
    </source>
</evidence>
<evidence type="ECO:0000313" key="4">
    <source>
        <dbReference type="EnsemblPlants" id="TraesCS5D02G461800.1"/>
    </source>
</evidence>
<dbReference type="Proteomes" id="UP000019116">
    <property type="component" value="Chromosome 5D"/>
</dbReference>
<comment type="pathway">
    <text evidence="1">Protein modification; protein ubiquitination.</text>
</comment>
<evidence type="ECO:0008006" key="6">
    <source>
        <dbReference type="Google" id="ProtNLM"/>
    </source>
</evidence>
<dbReference type="InterPro" id="IPR045005">
    <property type="entry name" value="BPM1-6"/>
</dbReference>
<dbReference type="PANTHER" id="PTHR26379:SF438">
    <property type="entry name" value="OS08G0128700 PROTEIN"/>
    <property type="match status" value="1"/>
</dbReference>
<dbReference type="InterPro" id="IPR008974">
    <property type="entry name" value="TRAF-like"/>
</dbReference>
<dbReference type="SUPFAM" id="SSF49599">
    <property type="entry name" value="TRAF domain-like"/>
    <property type="match status" value="1"/>
</dbReference>
<dbReference type="EnsemblPlants" id="TraesCS5D02G461800.1">
    <property type="protein sequence ID" value="TraesCS5D02G461800.1"/>
    <property type="gene ID" value="TraesCS5D02G461800"/>
</dbReference>
<reference evidence="4" key="1">
    <citation type="submission" date="2018-08" db="EMBL/GenBank/DDBJ databases">
        <authorList>
            <person name="Rossello M."/>
        </authorList>
    </citation>
    <scope>NUCLEOTIDE SEQUENCE [LARGE SCALE GENOMIC DNA]</scope>
    <source>
        <strain evidence="4">cv. Chinese Spring</strain>
    </source>
</reference>
<dbReference type="SUPFAM" id="SSF54695">
    <property type="entry name" value="POZ domain"/>
    <property type="match status" value="1"/>
</dbReference>
<evidence type="ECO:0000313" key="5">
    <source>
        <dbReference type="Proteomes" id="UP000019116"/>
    </source>
</evidence>
<sequence>MEECKTVFICTAVAAQGTHVFDIMGYSKHRGMGNDEDSHILSGIFAVGGYDWAIRFYPDGHGSACPDHVTVFLELLSDSAKVRASCDLRTGPRIFNSDDVTKFAPQFANFKRRSEIEESAYLRDDRLTIECIIIVFKKPHVTQANSLPKIPKIDMPPSDMTENVGRLLEEREGFDVRFIVGGETIEAHRLVLAMWSPVLKAEL</sequence>
<dbReference type="PROSITE" id="PS50097">
    <property type="entry name" value="BTB"/>
    <property type="match status" value="1"/>
</dbReference>
<evidence type="ECO:0000256" key="1">
    <source>
        <dbReference type="ARBA" id="ARBA00004906"/>
    </source>
</evidence>
<dbReference type="Pfam" id="PF22486">
    <property type="entry name" value="MATH_2"/>
    <property type="match status" value="1"/>
</dbReference>
<dbReference type="OMA" id="TIECIII"/>
<keyword evidence="5" id="KW-1185">Reference proteome</keyword>
<dbReference type="SMR" id="A0A3B6N0F1"/>
<feature type="domain" description="MATH" evidence="3">
    <location>
        <begin position="16"/>
        <end position="133"/>
    </location>
</feature>
<dbReference type="OrthoDB" id="679721at2759"/>
<feature type="domain" description="BTB" evidence="2">
    <location>
        <begin position="174"/>
        <end position="203"/>
    </location>
</feature>
<dbReference type="Gene3D" id="3.30.710.10">
    <property type="entry name" value="Potassium Channel Kv1.1, Chain A"/>
    <property type="match status" value="1"/>
</dbReference>
<accession>A0A3B6N0F1</accession>
<proteinExistence type="predicted"/>
<protein>
    <recommendedName>
        <fullName evidence="6">BTB domain-containing protein</fullName>
    </recommendedName>
</protein>